<dbReference type="EMBL" id="CP062983">
    <property type="protein sequence ID" value="QPC80773.1"/>
    <property type="molecule type" value="Genomic_DNA"/>
</dbReference>
<evidence type="ECO:0000256" key="3">
    <source>
        <dbReference type="ARBA" id="ARBA00012572"/>
    </source>
</evidence>
<dbReference type="GO" id="GO:0004640">
    <property type="term" value="F:phosphoribosylanthranilate isomerase activity"/>
    <property type="evidence" value="ECO:0007669"/>
    <property type="project" value="UniProtKB-UniRule"/>
</dbReference>
<keyword evidence="7 9" id="KW-0057">Aromatic amino acid biosynthesis</keyword>
<evidence type="ECO:0000256" key="7">
    <source>
        <dbReference type="ARBA" id="ARBA00023141"/>
    </source>
</evidence>
<comment type="pathway">
    <text evidence="2 9">Amino-acid biosynthesis; L-tryptophan biosynthesis; L-tryptophan from chorismate: step 3/5.</text>
</comment>
<evidence type="ECO:0000256" key="2">
    <source>
        <dbReference type="ARBA" id="ARBA00004664"/>
    </source>
</evidence>
<evidence type="ECO:0000256" key="9">
    <source>
        <dbReference type="HAMAP-Rule" id="MF_00135"/>
    </source>
</evidence>
<protein>
    <recommendedName>
        <fullName evidence="4 9">N-(5'-phosphoribosyl)anthranilate isomerase</fullName>
        <shortName evidence="9">PRAI</shortName>
        <ecNumber evidence="3 9">5.3.1.24</ecNumber>
    </recommendedName>
</protein>
<comment type="similarity">
    <text evidence="9">Belongs to the TrpF family.</text>
</comment>
<dbReference type="Proteomes" id="UP000594468">
    <property type="component" value="Chromosome"/>
</dbReference>
<proteinExistence type="inferred from homology"/>
<dbReference type="SUPFAM" id="SSF51366">
    <property type="entry name" value="Ribulose-phoshate binding barrel"/>
    <property type="match status" value="1"/>
</dbReference>
<dbReference type="UniPathway" id="UPA00035">
    <property type="reaction ID" value="UER00042"/>
</dbReference>
<dbReference type="InterPro" id="IPR001240">
    <property type="entry name" value="PRAI_dom"/>
</dbReference>
<evidence type="ECO:0000256" key="4">
    <source>
        <dbReference type="ARBA" id="ARBA00022272"/>
    </source>
</evidence>
<dbReference type="InterPro" id="IPR011060">
    <property type="entry name" value="RibuloseP-bd_barrel"/>
</dbReference>
<evidence type="ECO:0000259" key="10">
    <source>
        <dbReference type="Pfam" id="PF00697"/>
    </source>
</evidence>
<dbReference type="KEGG" id="pmet:G4Y79_13750"/>
<dbReference type="AlphaFoldDB" id="A0A7S8IDG6"/>
<dbReference type="EC" id="5.3.1.24" evidence="3 9"/>
<dbReference type="InterPro" id="IPR044643">
    <property type="entry name" value="TrpF_fam"/>
</dbReference>
<dbReference type="CDD" id="cd00405">
    <property type="entry name" value="PRAI"/>
    <property type="match status" value="1"/>
</dbReference>
<dbReference type="Pfam" id="PF00697">
    <property type="entry name" value="PRAI"/>
    <property type="match status" value="1"/>
</dbReference>
<keyword evidence="5 9" id="KW-0028">Amino-acid biosynthesis</keyword>
<feature type="domain" description="N-(5'phosphoribosyl) anthranilate isomerase (PRAI)" evidence="10">
    <location>
        <begin position="4"/>
        <end position="214"/>
    </location>
</feature>
<keyword evidence="8 9" id="KW-0413">Isomerase</keyword>
<evidence type="ECO:0000256" key="8">
    <source>
        <dbReference type="ARBA" id="ARBA00023235"/>
    </source>
</evidence>
<dbReference type="InterPro" id="IPR013785">
    <property type="entry name" value="Aldolase_TIM"/>
</dbReference>
<keyword evidence="6 9" id="KW-0822">Tryptophan biosynthesis</keyword>
<keyword evidence="12" id="KW-1185">Reference proteome</keyword>
<evidence type="ECO:0000313" key="11">
    <source>
        <dbReference type="EMBL" id="QPC80773.1"/>
    </source>
</evidence>
<dbReference type="Gene3D" id="3.20.20.70">
    <property type="entry name" value="Aldolase class I"/>
    <property type="match status" value="1"/>
</dbReference>
<evidence type="ECO:0000256" key="1">
    <source>
        <dbReference type="ARBA" id="ARBA00001164"/>
    </source>
</evidence>
<accession>A0A7S8IDG6</accession>
<evidence type="ECO:0000313" key="12">
    <source>
        <dbReference type="Proteomes" id="UP000594468"/>
    </source>
</evidence>
<dbReference type="PANTHER" id="PTHR42894">
    <property type="entry name" value="N-(5'-PHOSPHORIBOSYL)ANTHRANILATE ISOMERASE"/>
    <property type="match status" value="1"/>
</dbReference>
<reference evidence="11 12" key="1">
    <citation type="submission" date="2020-02" db="EMBL/GenBank/DDBJ databases">
        <authorList>
            <person name="Zheng R.K."/>
            <person name="Sun C.M."/>
        </authorList>
    </citation>
    <scope>NUCLEOTIDE SEQUENCE [LARGE SCALE GENOMIC DNA]</scope>
    <source>
        <strain evidence="12">rifampicinis</strain>
    </source>
</reference>
<name>A0A7S8IDG6_9CHLR</name>
<dbReference type="PANTHER" id="PTHR42894:SF1">
    <property type="entry name" value="N-(5'-PHOSPHORIBOSYL)ANTHRANILATE ISOMERASE"/>
    <property type="match status" value="1"/>
</dbReference>
<evidence type="ECO:0000256" key="6">
    <source>
        <dbReference type="ARBA" id="ARBA00022822"/>
    </source>
</evidence>
<dbReference type="RefSeq" id="WP_195168848.1">
    <property type="nucleotide sequence ID" value="NZ_CP062983.1"/>
</dbReference>
<dbReference type="GO" id="GO:0000162">
    <property type="term" value="P:L-tryptophan biosynthetic process"/>
    <property type="evidence" value="ECO:0007669"/>
    <property type="project" value="UniProtKB-UniRule"/>
</dbReference>
<gene>
    <name evidence="9" type="primary">trpF</name>
    <name evidence="11" type="ORF">G4Y79_13750</name>
</gene>
<evidence type="ECO:0000256" key="5">
    <source>
        <dbReference type="ARBA" id="ARBA00022605"/>
    </source>
</evidence>
<comment type="catalytic activity">
    <reaction evidence="1 9">
        <text>N-(5-phospho-beta-D-ribosyl)anthranilate = 1-(2-carboxyphenylamino)-1-deoxy-D-ribulose 5-phosphate</text>
        <dbReference type="Rhea" id="RHEA:21540"/>
        <dbReference type="ChEBI" id="CHEBI:18277"/>
        <dbReference type="ChEBI" id="CHEBI:58613"/>
        <dbReference type="EC" id="5.3.1.24"/>
    </reaction>
</comment>
<dbReference type="HAMAP" id="MF_00135">
    <property type="entry name" value="PRAI"/>
    <property type="match status" value="1"/>
</dbReference>
<sequence>MIKVKVCGVTTYENALMVAQCGVDLLGLNFYKPSPRSINPEDARYLCSQLRAVMGASCPVLVGVFVNDSVDEVAHILRYVGLDFAQLSGDESAAMVAELRGRAFKAIRPMDESVALDDAAYYAPYFPQNDHIPSLLIDAYHPGLYGGTGEGASQTVAQTVKAQVPRMMLAGGLKPENVGERVRAIQPWGVDTASGVEDGIPGIKSEAKVKAFVTAAKSIEVAGD</sequence>
<organism evidence="11 12">
    <name type="scientific">Phototrophicus methaneseepsis</name>
    <dbReference type="NCBI Taxonomy" id="2710758"/>
    <lineage>
        <taxon>Bacteria</taxon>
        <taxon>Bacillati</taxon>
        <taxon>Chloroflexota</taxon>
        <taxon>Candidatus Thermofontia</taxon>
        <taxon>Phototrophicales</taxon>
        <taxon>Phototrophicaceae</taxon>
        <taxon>Phototrophicus</taxon>
    </lineage>
</organism>